<comment type="caution">
    <text evidence="1">The sequence shown here is derived from an EMBL/GenBank/DDBJ whole genome shotgun (WGS) entry which is preliminary data.</text>
</comment>
<dbReference type="Proteomes" id="UP000220102">
    <property type="component" value="Unassembled WGS sequence"/>
</dbReference>
<accession>A0A2A8CX86</accession>
<name>A0A2A8CX86_9BACT</name>
<dbReference type="EMBL" id="PDEQ01000005">
    <property type="protein sequence ID" value="PEN13230.1"/>
    <property type="molecule type" value="Genomic_DNA"/>
</dbReference>
<gene>
    <name evidence="1" type="ORF">CRI94_11355</name>
</gene>
<dbReference type="OrthoDB" id="1495294at2"/>
<dbReference type="RefSeq" id="WP_098075822.1">
    <property type="nucleotide sequence ID" value="NZ_PDEQ01000005.1"/>
</dbReference>
<sequence length="119" mass="13325">MPAFDLENFAHRLISETLFYDGEYGLVGSLSLIDVEANKEMYIASFMPDDGTLLIEEATEWESEIDIEDDADVAYRLAVESTEYGSYDIPEVASGAMLALAKEHDLLPSFTVLFEDEEL</sequence>
<keyword evidence="2" id="KW-1185">Reference proteome</keyword>
<evidence type="ECO:0000313" key="2">
    <source>
        <dbReference type="Proteomes" id="UP000220102"/>
    </source>
</evidence>
<dbReference type="AlphaFoldDB" id="A0A2A8CX86"/>
<evidence type="ECO:0000313" key="1">
    <source>
        <dbReference type="EMBL" id="PEN13230.1"/>
    </source>
</evidence>
<reference evidence="1 2" key="1">
    <citation type="submission" date="2017-10" db="EMBL/GenBank/DDBJ databases">
        <title>Draft genome of Longibacter Salinarum.</title>
        <authorList>
            <person name="Goh K.M."/>
            <person name="Shamsir M.S."/>
            <person name="Lim S.W."/>
        </authorList>
    </citation>
    <scope>NUCLEOTIDE SEQUENCE [LARGE SCALE GENOMIC DNA]</scope>
    <source>
        <strain evidence="1 2">KCTC 52045</strain>
    </source>
</reference>
<protein>
    <submittedName>
        <fullName evidence="1">Uncharacterized protein</fullName>
    </submittedName>
</protein>
<organism evidence="1 2">
    <name type="scientific">Longibacter salinarum</name>
    <dbReference type="NCBI Taxonomy" id="1850348"/>
    <lineage>
        <taxon>Bacteria</taxon>
        <taxon>Pseudomonadati</taxon>
        <taxon>Rhodothermota</taxon>
        <taxon>Rhodothermia</taxon>
        <taxon>Rhodothermales</taxon>
        <taxon>Salisaetaceae</taxon>
        <taxon>Longibacter</taxon>
    </lineage>
</organism>
<proteinExistence type="predicted"/>